<dbReference type="AlphaFoldDB" id="A0A2S9PVE5"/>
<protein>
    <submittedName>
        <fullName evidence="1">Uncharacterized protein</fullName>
    </submittedName>
</protein>
<dbReference type="EMBL" id="PVLV01000210">
    <property type="protein sequence ID" value="PRH78378.1"/>
    <property type="molecule type" value="Genomic_DNA"/>
</dbReference>
<name>A0A2S9PVE5_9ACTN</name>
<sequence>MGERSWARAQLLLRADALRYELARRLRGAVEADGAVETRHVRAVVTVHAVRAGAVRVTVRRHDRARPPVTVEMPVDGIDVRALVAVARAVSRTPWRALLAAVRPRFPFPLRRDQE</sequence>
<gene>
    <name evidence="1" type="ORF">C6N75_15195</name>
</gene>
<reference evidence="1 2" key="1">
    <citation type="submission" date="2018-03" db="EMBL/GenBank/DDBJ databases">
        <title>Novel Streptomyces sp. from soil.</title>
        <authorList>
            <person name="Tan G.Y.A."/>
            <person name="Lee Z.Y."/>
        </authorList>
    </citation>
    <scope>NUCLEOTIDE SEQUENCE [LARGE SCALE GENOMIC DNA]</scope>
    <source>
        <strain evidence="1 2">ST5x</strain>
    </source>
</reference>
<evidence type="ECO:0000313" key="1">
    <source>
        <dbReference type="EMBL" id="PRH78378.1"/>
    </source>
</evidence>
<proteinExistence type="predicted"/>
<keyword evidence="2" id="KW-1185">Reference proteome</keyword>
<evidence type="ECO:0000313" key="2">
    <source>
        <dbReference type="Proteomes" id="UP000239322"/>
    </source>
</evidence>
<comment type="caution">
    <text evidence="1">The sequence shown here is derived from an EMBL/GenBank/DDBJ whole genome shotgun (WGS) entry which is preliminary data.</text>
</comment>
<dbReference type="RefSeq" id="WP_105869441.1">
    <property type="nucleotide sequence ID" value="NZ_PVLV01000210.1"/>
</dbReference>
<accession>A0A2S9PVE5</accession>
<organism evidence="1 2">
    <name type="scientific">Streptomyces solincola</name>
    <dbReference type="NCBI Taxonomy" id="2100817"/>
    <lineage>
        <taxon>Bacteria</taxon>
        <taxon>Bacillati</taxon>
        <taxon>Actinomycetota</taxon>
        <taxon>Actinomycetes</taxon>
        <taxon>Kitasatosporales</taxon>
        <taxon>Streptomycetaceae</taxon>
        <taxon>Streptomyces</taxon>
    </lineage>
</organism>
<dbReference type="Proteomes" id="UP000239322">
    <property type="component" value="Unassembled WGS sequence"/>
</dbReference>